<feature type="compositionally biased region" description="Basic and acidic residues" evidence="1">
    <location>
        <begin position="97"/>
        <end position="111"/>
    </location>
</feature>
<evidence type="ECO:0000313" key="3">
    <source>
        <dbReference type="Proteomes" id="UP000238274"/>
    </source>
</evidence>
<evidence type="ECO:0000313" key="2">
    <source>
        <dbReference type="EMBL" id="POW20384.1"/>
    </source>
</evidence>
<sequence>MLLAWLSSDSPSDNQPLTTRNKSKHTRLDRPYTTVTNKPIVPLPTTNRNQTDLASSIDWNLKPINQTKNIKLIQDTFALVKQQRLDRPPKPTPNQDHLLESSEERLDRIVA</sequence>
<dbReference type="AlphaFoldDB" id="A0A2S4WF42"/>
<dbReference type="VEuPathDB" id="FungiDB:PSHT_03588"/>
<feature type="compositionally biased region" description="Polar residues" evidence="1">
    <location>
        <begin position="7"/>
        <end position="20"/>
    </location>
</feature>
<feature type="region of interest" description="Disordered" evidence="1">
    <location>
        <begin position="1"/>
        <end position="49"/>
    </location>
</feature>
<reference evidence="3" key="3">
    <citation type="journal article" date="2018" name="Mol. Plant Microbe Interact.">
        <title>Genome sequence resources for the wheat stripe rust pathogen (Puccinia striiformis f. sp. tritici) and the barley stripe rust pathogen (Puccinia striiformis f. sp. hordei).</title>
        <authorList>
            <person name="Xia C."/>
            <person name="Wang M."/>
            <person name="Yin C."/>
            <person name="Cornejo O.E."/>
            <person name="Hulbert S.H."/>
            <person name="Chen X."/>
        </authorList>
    </citation>
    <scope>NUCLEOTIDE SEQUENCE [LARGE SCALE GENOMIC DNA]</scope>
    <source>
        <strain evidence="3">93TX-2</strain>
    </source>
</reference>
<feature type="region of interest" description="Disordered" evidence="1">
    <location>
        <begin position="84"/>
        <end position="111"/>
    </location>
</feature>
<gene>
    <name evidence="2" type="ORF">PSHT_03588</name>
</gene>
<evidence type="ECO:0000256" key="1">
    <source>
        <dbReference type="SAM" id="MobiDB-lite"/>
    </source>
</evidence>
<reference evidence="2 3" key="1">
    <citation type="submission" date="2017-12" db="EMBL/GenBank/DDBJ databases">
        <title>Gene loss provides genomic basis for host adaptation in cereal stripe rust fungi.</title>
        <authorList>
            <person name="Xia C."/>
        </authorList>
    </citation>
    <scope>NUCLEOTIDE SEQUENCE [LARGE SCALE GENOMIC DNA]</scope>
    <source>
        <strain evidence="2 3">93TX-2</strain>
    </source>
</reference>
<accession>A0A2S4WF42</accession>
<comment type="caution">
    <text evidence="2">The sequence shown here is derived from an EMBL/GenBank/DDBJ whole genome shotgun (WGS) entry which is preliminary data.</text>
</comment>
<dbReference type="EMBL" id="PKSM01000034">
    <property type="protein sequence ID" value="POW20384.1"/>
    <property type="molecule type" value="Genomic_DNA"/>
</dbReference>
<keyword evidence="3" id="KW-1185">Reference proteome</keyword>
<name>A0A2S4WF42_9BASI</name>
<reference evidence="3" key="2">
    <citation type="journal article" date="2018" name="BMC Genomics">
        <title>Genomic insights into host adaptation between the wheat stripe rust pathogen (Puccinia striiformis f. sp. tritici) and the barley stripe rust pathogen (Puccinia striiformis f. sp. hordei).</title>
        <authorList>
            <person name="Xia C."/>
            <person name="Wang M."/>
            <person name="Yin C."/>
            <person name="Cornejo O.E."/>
            <person name="Hulbert S.H."/>
            <person name="Chen X."/>
        </authorList>
    </citation>
    <scope>NUCLEOTIDE SEQUENCE [LARGE SCALE GENOMIC DNA]</scope>
    <source>
        <strain evidence="3">93TX-2</strain>
    </source>
</reference>
<proteinExistence type="predicted"/>
<dbReference type="Proteomes" id="UP000238274">
    <property type="component" value="Unassembled WGS sequence"/>
</dbReference>
<protein>
    <submittedName>
        <fullName evidence="2">Uncharacterized protein</fullName>
    </submittedName>
</protein>
<organism evidence="2 3">
    <name type="scientific">Puccinia striiformis</name>
    <dbReference type="NCBI Taxonomy" id="27350"/>
    <lineage>
        <taxon>Eukaryota</taxon>
        <taxon>Fungi</taxon>
        <taxon>Dikarya</taxon>
        <taxon>Basidiomycota</taxon>
        <taxon>Pucciniomycotina</taxon>
        <taxon>Pucciniomycetes</taxon>
        <taxon>Pucciniales</taxon>
        <taxon>Pucciniaceae</taxon>
        <taxon>Puccinia</taxon>
    </lineage>
</organism>